<dbReference type="RefSeq" id="WP_237378045.1">
    <property type="nucleotide sequence ID" value="NZ_CP071793.1"/>
</dbReference>
<dbReference type="Proteomes" id="UP000663929">
    <property type="component" value="Chromosome"/>
</dbReference>
<sequence length="966" mass="109363">MTVTVTKVPDAQRNLFLRQLHGAAFYPGTSKRALSRLLWRAGEYGFAEAGTSILEALKSRYPMVLYCGAWAAGRCEIDGARTRLDSIQRTQQLPDYVRFMAGEAWRHLLTPDEKATLRDRGFGDLPAWFREVCQEPDSFVMRFREMLSQQAGFHHAALIWDLYRIDDPEDRRVRHCLLAALTELPLRPPLFRFLRRIFKAAIFRGDAEVFGILAYRFEVERAQRVSGWGWVTDGPQVFKVRLPDEFAKDGCKIGFLSSSKDYLRRASWRTLKRMAETDGATYVRFAAELLRHYRDEDGKEPRSYRHYDGIEETWHEVVADRFAACFLMNQVIYGRSPRYRRPPGRLHWRCRGDWVPGDAPPDVREEAFPELWDQRPDLLRMLLLRGRCHRVHQFAAKALADRADTTWTLQDLVALLNGPFPETRALGFHLVRHRHADLIDEPEIATALLLCPEPEAHRLALDRAPDPSWPAGHPTVVVRWALSTHRDVRRACLDWLATNPLQPDFAEHILHRLTVRLASGLSGTLETAWARDVAAIVETLGERVEATGDLARAGFAPSETVALEMMDHPCEDVGRLALRLLARFAATPESLSDGFWMAVWRAEDRYELGLDLLGRLPDSALLRHAAALVFFCRDSRAAVRERAGLLLDRLYSISPECRELAVQLLCRDLLRAPDSPEAHQARLEVLCGPLQCGLVAVDDALLRRLLAVPHAAAHRLAAQIIRHFRDVADFEERDLVRLADHVLPELRVFAASAALQWFEPETRRCSAVWASLLDSEWEDTFEFATALFEELLAEGKLSADAWLALPRAKSDRGRDFSRRLLDFALNDVGSWPHLVELANRASGALLERIAVRMLAEVDRAPKHVAEFGPVMGALLTNRAASGTLRRRALEPVLDGMVGGRLAPSVGWSWLNRLQSRLPARRRGELVAALAAKGLVWAPGAKKKSPPFGLMVQRVPVPVRESRRVTT</sequence>
<accession>A0A8A4THU5</accession>
<protein>
    <submittedName>
        <fullName evidence="1">Uncharacterized protein</fullName>
    </submittedName>
</protein>
<reference evidence="1" key="1">
    <citation type="submission" date="2021-03" db="EMBL/GenBank/DDBJ databases">
        <title>Acanthopleuribacteraceae sp. M133.</title>
        <authorList>
            <person name="Wang G."/>
        </authorList>
    </citation>
    <scope>NUCLEOTIDE SEQUENCE</scope>
    <source>
        <strain evidence="1">M133</strain>
    </source>
</reference>
<dbReference type="InterPro" id="IPR016024">
    <property type="entry name" value="ARM-type_fold"/>
</dbReference>
<gene>
    <name evidence="1" type="ORF">J3U87_22655</name>
</gene>
<proteinExistence type="predicted"/>
<organism evidence="1 2">
    <name type="scientific">Sulfidibacter corallicola</name>
    <dbReference type="NCBI Taxonomy" id="2818388"/>
    <lineage>
        <taxon>Bacteria</taxon>
        <taxon>Pseudomonadati</taxon>
        <taxon>Acidobacteriota</taxon>
        <taxon>Holophagae</taxon>
        <taxon>Acanthopleuribacterales</taxon>
        <taxon>Acanthopleuribacteraceae</taxon>
        <taxon>Sulfidibacter</taxon>
    </lineage>
</organism>
<keyword evidence="2" id="KW-1185">Reference proteome</keyword>
<name>A0A8A4THU5_SULCO</name>
<dbReference type="SUPFAM" id="SSF48371">
    <property type="entry name" value="ARM repeat"/>
    <property type="match status" value="1"/>
</dbReference>
<evidence type="ECO:0000313" key="2">
    <source>
        <dbReference type="Proteomes" id="UP000663929"/>
    </source>
</evidence>
<evidence type="ECO:0000313" key="1">
    <source>
        <dbReference type="EMBL" id="QTD48391.1"/>
    </source>
</evidence>
<dbReference type="KEGG" id="scor:J3U87_22655"/>
<dbReference type="AlphaFoldDB" id="A0A8A4THU5"/>
<dbReference type="EMBL" id="CP071793">
    <property type="protein sequence ID" value="QTD48391.1"/>
    <property type="molecule type" value="Genomic_DNA"/>
</dbReference>